<sequence>MDESKKTPKEKQGYIPRPPSEEELREVSEQQKLITDEWAPEPPAKDKPA</sequence>
<dbReference type="EMBL" id="JAPFQI010000001">
    <property type="protein sequence ID" value="MCW8084106.1"/>
    <property type="molecule type" value="Genomic_DNA"/>
</dbReference>
<proteinExistence type="predicted"/>
<name>A0ABT3NPL9_9PROT</name>
<dbReference type="RefSeq" id="WP_301587717.1">
    <property type="nucleotide sequence ID" value="NZ_JAPFQI010000001.1"/>
</dbReference>
<accession>A0ABT3NPL9</accession>
<feature type="compositionally biased region" description="Basic and acidic residues" evidence="1">
    <location>
        <begin position="1"/>
        <end position="12"/>
    </location>
</feature>
<protein>
    <submittedName>
        <fullName evidence="2">Uncharacterized protein</fullName>
    </submittedName>
</protein>
<gene>
    <name evidence="2" type="ORF">OF850_00560</name>
</gene>
<dbReference type="Proteomes" id="UP001526430">
    <property type="component" value="Unassembled WGS sequence"/>
</dbReference>
<evidence type="ECO:0000313" key="2">
    <source>
        <dbReference type="EMBL" id="MCW8084106.1"/>
    </source>
</evidence>
<feature type="compositionally biased region" description="Basic and acidic residues" evidence="1">
    <location>
        <begin position="19"/>
        <end position="29"/>
    </location>
</feature>
<comment type="caution">
    <text evidence="2">The sequence shown here is derived from an EMBL/GenBank/DDBJ whole genome shotgun (WGS) entry which is preliminary data.</text>
</comment>
<reference evidence="2 3" key="1">
    <citation type="submission" date="2022-10" db="EMBL/GenBank/DDBJ databases">
        <title>Roseococcus glaciei nov., sp. nov., isolated from glacier.</title>
        <authorList>
            <person name="Liu Q."/>
            <person name="Xin Y.-H."/>
        </authorList>
    </citation>
    <scope>NUCLEOTIDE SEQUENCE [LARGE SCALE GENOMIC DNA]</scope>
    <source>
        <strain evidence="2 3">MDT2-1-1</strain>
    </source>
</reference>
<evidence type="ECO:0000313" key="3">
    <source>
        <dbReference type="Proteomes" id="UP001526430"/>
    </source>
</evidence>
<evidence type="ECO:0000256" key="1">
    <source>
        <dbReference type="SAM" id="MobiDB-lite"/>
    </source>
</evidence>
<keyword evidence="3" id="KW-1185">Reference proteome</keyword>
<feature type="region of interest" description="Disordered" evidence="1">
    <location>
        <begin position="1"/>
        <end position="49"/>
    </location>
</feature>
<organism evidence="2 3">
    <name type="scientific">Sabulicella glaciei</name>
    <dbReference type="NCBI Taxonomy" id="2984948"/>
    <lineage>
        <taxon>Bacteria</taxon>
        <taxon>Pseudomonadati</taxon>
        <taxon>Pseudomonadota</taxon>
        <taxon>Alphaproteobacteria</taxon>
        <taxon>Acetobacterales</taxon>
        <taxon>Acetobacteraceae</taxon>
        <taxon>Sabulicella</taxon>
    </lineage>
</organism>